<keyword evidence="2" id="KW-1185">Reference proteome</keyword>
<protein>
    <submittedName>
        <fullName evidence="1">Uncharacterized protein</fullName>
    </submittedName>
</protein>
<evidence type="ECO:0000313" key="2">
    <source>
        <dbReference type="Proteomes" id="UP000198379"/>
    </source>
</evidence>
<sequence>MLEFIKKLENAKVLKPSELKTIRGRRGCSCSGNPNGNGNQNPPCHEC</sequence>
<accession>A0A239BDT3</accession>
<evidence type="ECO:0000313" key="1">
    <source>
        <dbReference type="EMBL" id="SNS05782.1"/>
    </source>
</evidence>
<name>A0A239BDT3_9FLAO</name>
<reference evidence="1 2" key="1">
    <citation type="submission" date="2017-06" db="EMBL/GenBank/DDBJ databases">
        <authorList>
            <person name="Kim H.J."/>
            <person name="Triplett B.A."/>
        </authorList>
    </citation>
    <scope>NUCLEOTIDE SEQUENCE [LARGE SCALE GENOMIC DNA]</scope>
    <source>
        <strain evidence="1 2">DSM 25597</strain>
    </source>
</reference>
<organism evidence="1 2">
    <name type="scientific">Dokdonia pacifica</name>
    <dbReference type="NCBI Taxonomy" id="1627892"/>
    <lineage>
        <taxon>Bacteria</taxon>
        <taxon>Pseudomonadati</taxon>
        <taxon>Bacteroidota</taxon>
        <taxon>Flavobacteriia</taxon>
        <taxon>Flavobacteriales</taxon>
        <taxon>Flavobacteriaceae</taxon>
        <taxon>Dokdonia</taxon>
    </lineage>
</organism>
<gene>
    <name evidence="1" type="ORF">SAMN06265376_10685</name>
</gene>
<dbReference type="EMBL" id="FZNY01000006">
    <property type="protein sequence ID" value="SNS05782.1"/>
    <property type="molecule type" value="Genomic_DNA"/>
</dbReference>
<dbReference type="AlphaFoldDB" id="A0A239BDT3"/>
<dbReference type="Proteomes" id="UP000198379">
    <property type="component" value="Unassembled WGS sequence"/>
</dbReference>
<proteinExistence type="predicted"/>
<dbReference type="RefSeq" id="WP_179218203.1">
    <property type="nucleotide sequence ID" value="NZ_BMEP01000005.1"/>
</dbReference>